<dbReference type="RefSeq" id="WP_345007778.1">
    <property type="nucleotide sequence ID" value="NZ_BAABCY010000100.1"/>
</dbReference>
<dbReference type="Pfam" id="PF25954">
    <property type="entry name" value="Beta-barrel_RND_2"/>
    <property type="match status" value="1"/>
</dbReference>
<evidence type="ECO:0000256" key="1">
    <source>
        <dbReference type="ARBA" id="ARBA00009477"/>
    </source>
</evidence>
<comment type="similarity">
    <text evidence="1">Belongs to the membrane fusion protein (MFP) (TC 8.A.1) family.</text>
</comment>
<evidence type="ECO:0000313" key="5">
    <source>
        <dbReference type="EMBL" id="GAA3584327.1"/>
    </source>
</evidence>
<reference evidence="6" key="1">
    <citation type="journal article" date="2019" name="Int. J. Syst. Evol. Microbiol.">
        <title>The Global Catalogue of Microorganisms (GCM) 10K type strain sequencing project: providing services to taxonomists for standard genome sequencing and annotation.</title>
        <authorList>
            <consortium name="The Broad Institute Genomics Platform"/>
            <consortium name="The Broad Institute Genome Sequencing Center for Infectious Disease"/>
            <person name="Wu L."/>
            <person name="Ma J."/>
        </authorList>
    </citation>
    <scope>NUCLEOTIDE SEQUENCE [LARGE SCALE GENOMIC DNA]</scope>
    <source>
        <strain evidence="6">JCM 17111</strain>
    </source>
</reference>
<feature type="domain" description="CusB-like barrel-sandwich hybrid" evidence="3">
    <location>
        <begin position="65"/>
        <end position="201"/>
    </location>
</feature>
<dbReference type="InterPro" id="IPR006143">
    <property type="entry name" value="RND_pump_MFP"/>
</dbReference>
<protein>
    <submittedName>
        <fullName evidence="5">Efflux RND transporter periplasmic adaptor subunit</fullName>
    </submittedName>
</protein>
<keyword evidence="2" id="KW-0732">Signal</keyword>
<name>A0ABP6YLK8_9FLAO</name>
<dbReference type="Gene3D" id="2.40.420.20">
    <property type="match status" value="1"/>
</dbReference>
<dbReference type="PANTHER" id="PTHR30469">
    <property type="entry name" value="MULTIDRUG RESISTANCE PROTEIN MDTA"/>
    <property type="match status" value="1"/>
</dbReference>
<dbReference type="InterPro" id="IPR058792">
    <property type="entry name" value="Beta-barrel_RND_2"/>
</dbReference>
<dbReference type="InterPro" id="IPR058790">
    <property type="entry name" value="BSH_CusB"/>
</dbReference>
<dbReference type="Gene3D" id="1.10.287.470">
    <property type="entry name" value="Helix hairpin bin"/>
    <property type="match status" value="1"/>
</dbReference>
<dbReference type="Proteomes" id="UP001500954">
    <property type="component" value="Unassembled WGS sequence"/>
</dbReference>
<proteinExistence type="inferred from homology"/>
<evidence type="ECO:0000259" key="4">
    <source>
        <dbReference type="Pfam" id="PF25954"/>
    </source>
</evidence>
<dbReference type="NCBIfam" id="TIGR01730">
    <property type="entry name" value="RND_mfp"/>
    <property type="match status" value="1"/>
</dbReference>
<feature type="chain" id="PRO_5045589017" evidence="2">
    <location>
        <begin position="22"/>
        <end position="359"/>
    </location>
</feature>
<dbReference type="Pfam" id="PF25919">
    <property type="entry name" value="BSH_CusB"/>
    <property type="match status" value="1"/>
</dbReference>
<feature type="domain" description="CusB-like beta-barrel" evidence="4">
    <location>
        <begin position="210"/>
        <end position="279"/>
    </location>
</feature>
<dbReference type="PROSITE" id="PS51257">
    <property type="entry name" value="PROKAR_LIPOPROTEIN"/>
    <property type="match status" value="1"/>
</dbReference>
<keyword evidence="6" id="KW-1185">Reference proteome</keyword>
<gene>
    <name evidence="5" type="ORF">GCM10022395_35500</name>
</gene>
<dbReference type="EMBL" id="BAABCY010000100">
    <property type="protein sequence ID" value="GAA3584327.1"/>
    <property type="molecule type" value="Genomic_DNA"/>
</dbReference>
<evidence type="ECO:0000313" key="6">
    <source>
        <dbReference type="Proteomes" id="UP001500954"/>
    </source>
</evidence>
<evidence type="ECO:0000259" key="3">
    <source>
        <dbReference type="Pfam" id="PF25919"/>
    </source>
</evidence>
<dbReference type="SUPFAM" id="SSF111369">
    <property type="entry name" value="HlyD-like secretion proteins"/>
    <property type="match status" value="1"/>
</dbReference>
<dbReference type="Gene3D" id="2.40.30.170">
    <property type="match status" value="1"/>
</dbReference>
<evidence type="ECO:0000256" key="2">
    <source>
        <dbReference type="SAM" id="SignalP"/>
    </source>
</evidence>
<accession>A0ABP6YLK8</accession>
<dbReference type="Gene3D" id="2.40.50.100">
    <property type="match status" value="1"/>
</dbReference>
<sequence>MKRYKYIIALTTVALLFSACGNNTSKNDVTNTVPLRVQVGHTNKTNNHPFLAVSGKVQSVNSADLSTRIMGYVDNIYVDVGDRVHKGQLLISIHMADLRAKRAQVKAGIAEAEAAFLNAEKDFNRFKNLFANNSASQKELDDVSTRYHMTKARLEAANQQQQEIKAQFEYANIKSPFNGIVTSKMVKVGNMAQPGQTLISVEAPDNFEVMASVPESEITQIKSDTQVTVVIKSINKEIVGTVTEVSASAKNTGGQYLVKVALGKTDTLVRSGMFATVNFPVKSKGLNPQVLIPQQAVINHGGLTGIYTVSQNNTAVLRWLRLGKTFGDQVEVLSGLSENETFIVSAEGKLFNGANISIQ</sequence>
<dbReference type="PANTHER" id="PTHR30469:SF15">
    <property type="entry name" value="HLYD FAMILY OF SECRETION PROTEINS"/>
    <property type="match status" value="1"/>
</dbReference>
<feature type="signal peptide" evidence="2">
    <location>
        <begin position="1"/>
        <end position="21"/>
    </location>
</feature>
<organism evidence="5 6">
    <name type="scientific">Snuella lapsa</name>
    <dbReference type="NCBI Taxonomy" id="870481"/>
    <lineage>
        <taxon>Bacteria</taxon>
        <taxon>Pseudomonadati</taxon>
        <taxon>Bacteroidota</taxon>
        <taxon>Flavobacteriia</taxon>
        <taxon>Flavobacteriales</taxon>
        <taxon>Flavobacteriaceae</taxon>
        <taxon>Snuella</taxon>
    </lineage>
</organism>
<comment type="caution">
    <text evidence="5">The sequence shown here is derived from an EMBL/GenBank/DDBJ whole genome shotgun (WGS) entry which is preliminary data.</text>
</comment>